<reference evidence="6" key="2">
    <citation type="submission" date="2009-11" db="EMBL/GenBank/DDBJ databases">
        <title>The Genome Sequence of Allomyces macrogynus strain ATCC 38327.</title>
        <authorList>
            <consortium name="The Broad Institute Genome Sequencing Platform"/>
            <person name="Russ C."/>
            <person name="Cuomo C."/>
            <person name="Shea T."/>
            <person name="Young S.K."/>
            <person name="Zeng Q."/>
            <person name="Koehrsen M."/>
            <person name="Haas B."/>
            <person name="Borodovsky M."/>
            <person name="Guigo R."/>
            <person name="Alvarado L."/>
            <person name="Berlin A."/>
            <person name="Borenstein D."/>
            <person name="Chen Z."/>
            <person name="Engels R."/>
            <person name="Freedman E."/>
            <person name="Gellesch M."/>
            <person name="Goldberg J."/>
            <person name="Griggs A."/>
            <person name="Gujja S."/>
            <person name="Heiman D."/>
            <person name="Hepburn T."/>
            <person name="Howarth C."/>
            <person name="Jen D."/>
            <person name="Larson L."/>
            <person name="Lewis B."/>
            <person name="Mehta T."/>
            <person name="Park D."/>
            <person name="Pearson M."/>
            <person name="Roberts A."/>
            <person name="Saif S."/>
            <person name="Shenoy N."/>
            <person name="Sisk P."/>
            <person name="Stolte C."/>
            <person name="Sykes S."/>
            <person name="Walk T."/>
            <person name="White J."/>
            <person name="Yandava C."/>
            <person name="Burger G."/>
            <person name="Gray M.W."/>
            <person name="Holland P.W.H."/>
            <person name="King N."/>
            <person name="Lang F.B.F."/>
            <person name="Roger A.J."/>
            <person name="Ruiz-Trillo I."/>
            <person name="Lander E."/>
            <person name="Nusbaum C."/>
        </authorList>
    </citation>
    <scope>NUCLEOTIDE SEQUENCE [LARGE SCALE GENOMIC DNA]</scope>
    <source>
        <strain evidence="6">ATCC 38327</strain>
    </source>
</reference>
<keyword evidence="1" id="KW-0547">Nucleotide-binding</keyword>
<dbReference type="SUPFAM" id="SSF50465">
    <property type="entry name" value="EF-Tu/eEF-1alpha/eIF2-gamma C-terminal domain"/>
    <property type="match status" value="1"/>
</dbReference>
<keyword evidence="2" id="KW-0342">GTP-binding</keyword>
<dbReference type="PANTHER" id="PTHR23115">
    <property type="entry name" value="TRANSLATION FACTOR"/>
    <property type="match status" value="1"/>
</dbReference>
<dbReference type="eggNOG" id="KOG0052">
    <property type="taxonomic scope" value="Eukaryota"/>
</dbReference>
<dbReference type="InterPro" id="IPR009001">
    <property type="entry name" value="Transl_elong_EF1A/Init_IF2_C"/>
</dbReference>
<evidence type="ECO:0000313" key="5">
    <source>
        <dbReference type="EMBL" id="KNE55276.1"/>
    </source>
</evidence>
<accession>A0A0L0RYX5</accession>
<feature type="compositionally biased region" description="Polar residues" evidence="3">
    <location>
        <begin position="246"/>
        <end position="257"/>
    </location>
</feature>
<evidence type="ECO:0000256" key="3">
    <source>
        <dbReference type="SAM" id="MobiDB-lite"/>
    </source>
</evidence>
<protein>
    <recommendedName>
        <fullName evidence="4">GTP-eEF1A C-terminal domain-containing protein</fullName>
    </recommendedName>
</protein>
<keyword evidence="6" id="KW-1185">Reference proteome</keyword>
<evidence type="ECO:0000256" key="2">
    <source>
        <dbReference type="ARBA" id="ARBA00023134"/>
    </source>
</evidence>
<dbReference type="Pfam" id="PF22594">
    <property type="entry name" value="GTP-eEF1A_C"/>
    <property type="match status" value="1"/>
</dbReference>
<dbReference type="STRING" id="578462.A0A0L0RYX5"/>
<dbReference type="Gene3D" id="3.40.50.300">
    <property type="entry name" value="P-loop containing nucleotide triphosphate hydrolases"/>
    <property type="match status" value="1"/>
</dbReference>
<feature type="region of interest" description="Disordered" evidence="3">
    <location>
        <begin position="246"/>
        <end position="295"/>
    </location>
</feature>
<dbReference type="EMBL" id="GG745329">
    <property type="protein sequence ID" value="KNE55276.1"/>
    <property type="molecule type" value="Genomic_DNA"/>
</dbReference>
<sequence length="405" mass="42693">MSPTSPQVEANNETMEGGEARYLLMVAYAMGVRQVLVAVNKMDQVQWAGDRFTAIVKDTSGVLKKFGFNFKAVAFGMGSWVAAIAGDGIVDPPPAARAPWYLGWRRAGKLGEKTGAIDLAPFSAFRVNNDPPLMRRTPRKLLDRALRATVLEIHPPIHHTVHADGGTTRGGPLIVGRVEAGALRVGLDVRLAPTLLRATTRSRHAGPTSSSTLAPVPNPGSTVTFVLDGIFPDEIHVGDVFGTAPTNSSSKLPTSSVAAPDLPPATRLWSSSSPPASPTRAATSRKSGAAGANDIADPARPAAAMTLVILVLADLARVLAPGWTPTLAVHAARVKVKVTDLVGKVDRRSGQVIEDRARHLHPGDAEVVRCTPLVPVCVEPVADVPSMARIVLLDTVEEVGVTARV</sequence>
<feature type="domain" description="GTP-eEF1A C-terminal" evidence="4">
    <location>
        <begin position="310"/>
        <end position="401"/>
    </location>
</feature>
<evidence type="ECO:0000313" key="6">
    <source>
        <dbReference type="Proteomes" id="UP000054350"/>
    </source>
</evidence>
<dbReference type="InterPro" id="IPR050100">
    <property type="entry name" value="TRAFAC_GTPase_members"/>
</dbReference>
<evidence type="ECO:0000259" key="4">
    <source>
        <dbReference type="Pfam" id="PF22594"/>
    </source>
</evidence>
<dbReference type="SUPFAM" id="SSF52540">
    <property type="entry name" value="P-loop containing nucleoside triphosphate hydrolases"/>
    <property type="match status" value="1"/>
</dbReference>
<reference evidence="5 6" key="1">
    <citation type="submission" date="2009-11" db="EMBL/GenBank/DDBJ databases">
        <title>Annotation of Allomyces macrogynus ATCC 38327.</title>
        <authorList>
            <consortium name="The Broad Institute Genome Sequencing Platform"/>
            <person name="Russ C."/>
            <person name="Cuomo C."/>
            <person name="Burger G."/>
            <person name="Gray M.W."/>
            <person name="Holland P.W.H."/>
            <person name="King N."/>
            <person name="Lang F.B.F."/>
            <person name="Roger A.J."/>
            <person name="Ruiz-Trillo I."/>
            <person name="Young S.K."/>
            <person name="Zeng Q."/>
            <person name="Gargeya S."/>
            <person name="Fitzgerald M."/>
            <person name="Haas B."/>
            <person name="Abouelleil A."/>
            <person name="Alvarado L."/>
            <person name="Arachchi H.M."/>
            <person name="Berlin A."/>
            <person name="Chapman S.B."/>
            <person name="Gearin G."/>
            <person name="Goldberg J."/>
            <person name="Griggs A."/>
            <person name="Gujja S."/>
            <person name="Hansen M."/>
            <person name="Heiman D."/>
            <person name="Howarth C."/>
            <person name="Larimer J."/>
            <person name="Lui A."/>
            <person name="MacDonald P.J.P."/>
            <person name="McCowen C."/>
            <person name="Montmayeur A."/>
            <person name="Murphy C."/>
            <person name="Neiman D."/>
            <person name="Pearson M."/>
            <person name="Priest M."/>
            <person name="Roberts A."/>
            <person name="Saif S."/>
            <person name="Shea T."/>
            <person name="Sisk P."/>
            <person name="Stolte C."/>
            <person name="Sykes S."/>
            <person name="Wortman J."/>
            <person name="Nusbaum C."/>
            <person name="Birren B."/>
        </authorList>
    </citation>
    <scope>NUCLEOTIDE SEQUENCE [LARGE SCALE GENOMIC DNA]</scope>
    <source>
        <strain evidence="5 6">ATCC 38327</strain>
    </source>
</reference>
<evidence type="ECO:0000256" key="1">
    <source>
        <dbReference type="ARBA" id="ARBA00022741"/>
    </source>
</evidence>
<dbReference type="Gene3D" id="2.40.30.10">
    <property type="entry name" value="Translation factors"/>
    <property type="match status" value="2"/>
</dbReference>
<gene>
    <name evidence="5" type="ORF">AMAG_01187</name>
</gene>
<dbReference type="GO" id="GO:0005525">
    <property type="term" value="F:GTP binding"/>
    <property type="evidence" value="ECO:0007669"/>
    <property type="project" value="UniProtKB-KW"/>
</dbReference>
<feature type="compositionally biased region" description="Low complexity" evidence="3">
    <location>
        <begin position="270"/>
        <end position="285"/>
    </location>
</feature>
<proteinExistence type="predicted"/>
<organism evidence="5 6">
    <name type="scientific">Allomyces macrogynus (strain ATCC 38327)</name>
    <name type="common">Allomyces javanicus var. macrogynus</name>
    <dbReference type="NCBI Taxonomy" id="578462"/>
    <lineage>
        <taxon>Eukaryota</taxon>
        <taxon>Fungi</taxon>
        <taxon>Fungi incertae sedis</taxon>
        <taxon>Blastocladiomycota</taxon>
        <taxon>Blastocladiomycetes</taxon>
        <taxon>Blastocladiales</taxon>
        <taxon>Blastocladiaceae</taxon>
        <taxon>Allomyces</taxon>
    </lineage>
</organism>
<dbReference type="AlphaFoldDB" id="A0A0L0RYX5"/>
<dbReference type="InterPro" id="IPR054696">
    <property type="entry name" value="GTP-eEF1A_C"/>
</dbReference>
<dbReference type="InterPro" id="IPR027417">
    <property type="entry name" value="P-loop_NTPase"/>
</dbReference>
<dbReference type="VEuPathDB" id="FungiDB:AMAG_01187"/>
<dbReference type="OrthoDB" id="342024at2759"/>
<name>A0A0L0RYX5_ALLM3</name>
<dbReference type="Proteomes" id="UP000054350">
    <property type="component" value="Unassembled WGS sequence"/>
</dbReference>